<sequence length="129" mass="14077">MQKEEALSKEELEWLSNKDAIPVVETCLDILSDNPGIILNHHSPVSMLDNSTTSTSNTTTETQPKTTEPPIAPSRLGCGAAGAFFVLFVYSLNYARTHLANDAKAAKKGGERQFNGLVDVYMKKLYTDG</sequence>
<evidence type="ECO:0000313" key="2">
    <source>
        <dbReference type="Proteomes" id="UP001060215"/>
    </source>
</evidence>
<organism evidence="1 2">
    <name type="scientific">Camellia lanceoleosa</name>
    <dbReference type="NCBI Taxonomy" id="1840588"/>
    <lineage>
        <taxon>Eukaryota</taxon>
        <taxon>Viridiplantae</taxon>
        <taxon>Streptophyta</taxon>
        <taxon>Embryophyta</taxon>
        <taxon>Tracheophyta</taxon>
        <taxon>Spermatophyta</taxon>
        <taxon>Magnoliopsida</taxon>
        <taxon>eudicotyledons</taxon>
        <taxon>Gunneridae</taxon>
        <taxon>Pentapetalae</taxon>
        <taxon>asterids</taxon>
        <taxon>Ericales</taxon>
        <taxon>Theaceae</taxon>
        <taxon>Camellia</taxon>
    </lineage>
</organism>
<reference evidence="1 2" key="1">
    <citation type="journal article" date="2022" name="Plant J.">
        <title>Chromosome-level genome of Camellia lanceoleosa provides a valuable resource for understanding genome evolution and self-incompatibility.</title>
        <authorList>
            <person name="Gong W."/>
            <person name="Xiao S."/>
            <person name="Wang L."/>
            <person name="Liao Z."/>
            <person name="Chang Y."/>
            <person name="Mo W."/>
            <person name="Hu G."/>
            <person name="Li W."/>
            <person name="Zhao G."/>
            <person name="Zhu H."/>
            <person name="Hu X."/>
            <person name="Ji K."/>
            <person name="Xiang X."/>
            <person name="Song Q."/>
            <person name="Yuan D."/>
            <person name="Jin S."/>
            <person name="Zhang L."/>
        </authorList>
    </citation>
    <scope>NUCLEOTIDE SEQUENCE [LARGE SCALE GENOMIC DNA]</scope>
    <source>
        <strain evidence="1">SQ_2022a</strain>
    </source>
</reference>
<protein>
    <submittedName>
        <fullName evidence="1">ADP,ATP carrier protein</fullName>
    </submittedName>
</protein>
<proteinExistence type="predicted"/>
<keyword evidence="2" id="KW-1185">Reference proteome</keyword>
<dbReference type="Proteomes" id="UP001060215">
    <property type="component" value="Chromosome 12"/>
</dbReference>
<gene>
    <name evidence="1" type="ORF">LOK49_LG11G00694</name>
</gene>
<dbReference type="EMBL" id="CM045769">
    <property type="protein sequence ID" value="KAI7993390.1"/>
    <property type="molecule type" value="Genomic_DNA"/>
</dbReference>
<comment type="caution">
    <text evidence="1">The sequence shown here is derived from an EMBL/GenBank/DDBJ whole genome shotgun (WGS) entry which is preliminary data.</text>
</comment>
<accession>A0ACC0FXI9</accession>
<evidence type="ECO:0000313" key="1">
    <source>
        <dbReference type="EMBL" id="KAI7993390.1"/>
    </source>
</evidence>
<name>A0ACC0FXI9_9ERIC</name>